<accession>A0A1J6HRP4</accession>
<dbReference type="AlphaFoldDB" id="A0A1J6HRP4"/>
<gene>
    <name evidence="2" type="ORF">A4A49_04518</name>
</gene>
<protein>
    <submittedName>
        <fullName evidence="2">Uncharacterized protein</fullName>
    </submittedName>
</protein>
<comment type="caution">
    <text evidence="2">The sequence shown here is derived from an EMBL/GenBank/DDBJ whole genome shotgun (WGS) entry which is preliminary data.</text>
</comment>
<proteinExistence type="predicted"/>
<name>A0A1J6HRP4_NICAT</name>
<feature type="region of interest" description="Disordered" evidence="1">
    <location>
        <begin position="236"/>
        <end position="278"/>
    </location>
</feature>
<dbReference type="EMBL" id="MJEQ01037194">
    <property type="protein sequence ID" value="OIS95637.1"/>
    <property type="molecule type" value="Genomic_DNA"/>
</dbReference>
<evidence type="ECO:0000256" key="1">
    <source>
        <dbReference type="SAM" id="MobiDB-lite"/>
    </source>
</evidence>
<dbReference type="Gramene" id="OIS95637">
    <property type="protein sequence ID" value="OIS95637"/>
    <property type="gene ID" value="A4A49_04518"/>
</dbReference>
<keyword evidence="3" id="KW-1185">Reference proteome</keyword>
<reference evidence="2" key="1">
    <citation type="submission" date="2016-11" db="EMBL/GenBank/DDBJ databases">
        <title>The genome of Nicotiana attenuata.</title>
        <authorList>
            <person name="Xu S."/>
            <person name="Brockmoeller T."/>
            <person name="Gaquerel E."/>
            <person name="Navarro A."/>
            <person name="Kuhl H."/>
            <person name="Gase K."/>
            <person name="Ling Z."/>
            <person name="Zhou W."/>
            <person name="Kreitzer C."/>
            <person name="Stanke M."/>
            <person name="Tang H."/>
            <person name="Lyons E."/>
            <person name="Pandey P."/>
            <person name="Pandey S.P."/>
            <person name="Timmermann B."/>
            <person name="Baldwin I.T."/>
        </authorList>
    </citation>
    <scope>NUCLEOTIDE SEQUENCE [LARGE SCALE GENOMIC DNA]</scope>
    <source>
        <strain evidence="2">UT</strain>
    </source>
</reference>
<feature type="compositionally biased region" description="Polar residues" evidence="1">
    <location>
        <begin position="269"/>
        <end position="278"/>
    </location>
</feature>
<feature type="region of interest" description="Disordered" evidence="1">
    <location>
        <begin position="155"/>
        <end position="176"/>
    </location>
</feature>
<feature type="compositionally biased region" description="Acidic residues" evidence="1">
    <location>
        <begin position="238"/>
        <end position="264"/>
    </location>
</feature>
<evidence type="ECO:0000313" key="3">
    <source>
        <dbReference type="Proteomes" id="UP000187609"/>
    </source>
</evidence>
<feature type="region of interest" description="Disordered" evidence="1">
    <location>
        <begin position="50"/>
        <end position="86"/>
    </location>
</feature>
<sequence length="968" mass="104647">MEAGNPISLANVSDWMENLQVQGTFNTCKQQFGATVILRIEAKHVPVTNNGQQVQGSTGNQNNNGAIGKEIVPVDGNDQQGKRSAREEVISDVVAATQQIQITNMFAALEGNDGDNEDNNQLVVVEDNSTTIPATNSPIVKELNPTAAVFTPKSTGVLSTSRRGKENNPNEKNNTIVEGNKKESTAAWVRTFNEKIVATNQSCQEIPSQATEIDAIFKVDNVNGNLQLDGRKVWSQQVEEDQEEGELPEGASGEEESSDEENDQEQQSVNNKGKGQQSVEKFKINKEHSGQGDRIQTDAEGEGGQVLISPNINQELPPAKPNILYEQHKGGTDGVVELVDGQVKKVDGTENTNIGVSDSIQSCDNAGAGSDSALAIPKEHVGLEEIKGEGKLVQAKQKSQRKQKINQEEEEKTSTLKTFNKIHWHSQGELSSNSTFLTGTPTCSTRKAQQGRLWSNTSTLQDWMSISRYGSQDSARILSGTNQSQPAVAGNHDGTIREVLRMMDNSRVRTSFRGENLDRDERNDRGLKDVVGRIDSAAHPGIVKDAMTKAGDLKAAQLTVNACNIDKGPPKPSRDVPASVALARISNVVNPIVEAYDKLASAAQILSAGTGPKNDVNCGEATVQTVQVTKDIEKVDIIQQGKAASELHKGTIDMEAGHQSNAAKNGVTGSEGLKLEVQPVKDNVIEEQGTQFEGGNHSGIQNNVVGKIVADVSQVGAKQVVTQNNENRDVIHHSDAVASKIDEGPYPPSCDIPAKRALATISNVVNPIVEAYDKLASAVKIMSTDYGPKNEVRGDVVEKGNGLAALSGGCSKGEHTGIASQAVYRDGNNAQLHIKGVGDRVHALKWISSGHSWTLSLHTGSQAMTTPQKQNLMQEKILETTGICRIIHYKDDNGGKLLYDDRTLKGQNEGNFTKTSPTSYRPCKKYRRGEMILLYQWVTSATVRTRATLNTIQWCRAMKAQLKANFGI</sequence>
<feature type="compositionally biased region" description="Polar residues" evidence="1">
    <location>
        <begin position="50"/>
        <end position="65"/>
    </location>
</feature>
<dbReference type="Proteomes" id="UP000187609">
    <property type="component" value="Unassembled WGS sequence"/>
</dbReference>
<evidence type="ECO:0000313" key="2">
    <source>
        <dbReference type="EMBL" id="OIS95637.1"/>
    </source>
</evidence>
<organism evidence="2 3">
    <name type="scientific">Nicotiana attenuata</name>
    <name type="common">Coyote tobacco</name>
    <dbReference type="NCBI Taxonomy" id="49451"/>
    <lineage>
        <taxon>Eukaryota</taxon>
        <taxon>Viridiplantae</taxon>
        <taxon>Streptophyta</taxon>
        <taxon>Embryophyta</taxon>
        <taxon>Tracheophyta</taxon>
        <taxon>Spermatophyta</taxon>
        <taxon>Magnoliopsida</taxon>
        <taxon>eudicotyledons</taxon>
        <taxon>Gunneridae</taxon>
        <taxon>Pentapetalae</taxon>
        <taxon>asterids</taxon>
        <taxon>lamiids</taxon>
        <taxon>Solanales</taxon>
        <taxon>Solanaceae</taxon>
        <taxon>Nicotianoideae</taxon>
        <taxon>Nicotianeae</taxon>
        <taxon>Nicotiana</taxon>
    </lineage>
</organism>